<evidence type="ECO:0000256" key="8">
    <source>
        <dbReference type="ARBA" id="ARBA00023212"/>
    </source>
</evidence>
<protein>
    <recommendedName>
        <fullName evidence="11">Spectrin alpha chain</fullName>
    </recommendedName>
</protein>
<dbReference type="EMBL" id="ADBV01006794">
    <property type="protein sequence ID" value="EJW78251.1"/>
    <property type="molecule type" value="Genomic_DNA"/>
</dbReference>
<keyword evidence="5" id="KW-0597">Phosphoprotein</keyword>
<evidence type="ECO:0000256" key="3">
    <source>
        <dbReference type="ARBA" id="ARBA00022467"/>
    </source>
</evidence>
<evidence type="ECO:0000313" key="10">
    <source>
        <dbReference type="Proteomes" id="UP000004810"/>
    </source>
</evidence>
<dbReference type="GO" id="GO:0008017">
    <property type="term" value="F:microtubule binding"/>
    <property type="evidence" value="ECO:0007669"/>
    <property type="project" value="UniProtKB-ARBA"/>
</dbReference>
<dbReference type="Gene3D" id="1.20.58.60">
    <property type="match status" value="3"/>
</dbReference>
<evidence type="ECO:0008006" key="11">
    <source>
        <dbReference type="Google" id="ProtNLM"/>
    </source>
</evidence>
<comment type="subcellular location">
    <subcellularLocation>
        <location evidence="1">Cytoplasm</location>
        <location evidence="1">Cytoskeleton</location>
    </subcellularLocation>
</comment>
<dbReference type="FunFam" id="1.20.58.60:FF:000007">
    <property type="entry name" value="Spectrin alpha chain non-erythrocytic 1"/>
    <property type="match status" value="1"/>
</dbReference>
<dbReference type="GO" id="GO:0042062">
    <property type="term" value="P:long-term strengthening of neuromuscular junction"/>
    <property type="evidence" value="ECO:0007669"/>
    <property type="project" value="UniProtKB-ARBA"/>
</dbReference>
<dbReference type="Proteomes" id="UP000004810">
    <property type="component" value="Unassembled WGS sequence"/>
</dbReference>
<dbReference type="InterPro" id="IPR002017">
    <property type="entry name" value="Spectrin_repeat"/>
</dbReference>
<evidence type="ECO:0000256" key="1">
    <source>
        <dbReference type="ARBA" id="ARBA00004245"/>
    </source>
</evidence>
<keyword evidence="7" id="KW-0009">Actin-binding</keyword>
<keyword evidence="6" id="KW-0677">Repeat</keyword>
<proteinExistence type="inferred from homology"/>
<keyword evidence="4" id="KW-0963">Cytoplasm</keyword>
<name>J9E7G3_WUCBA</name>
<dbReference type="GO" id="GO:0003779">
    <property type="term" value="F:actin binding"/>
    <property type="evidence" value="ECO:0007669"/>
    <property type="project" value="UniProtKB-KW"/>
</dbReference>
<organism evidence="9 10">
    <name type="scientific">Wuchereria bancrofti</name>
    <dbReference type="NCBI Taxonomy" id="6293"/>
    <lineage>
        <taxon>Eukaryota</taxon>
        <taxon>Metazoa</taxon>
        <taxon>Ecdysozoa</taxon>
        <taxon>Nematoda</taxon>
        <taxon>Chromadorea</taxon>
        <taxon>Rhabditida</taxon>
        <taxon>Spirurina</taxon>
        <taxon>Spiruromorpha</taxon>
        <taxon>Filarioidea</taxon>
        <taxon>Onchocercidae</taxon>
        <taxon>Wuchereria</taxon>
    </lineage>
</organism>
<dbReference type="PANTHER" id="PTHR11915">
    <property type="entry name" value="SPECTRIN/FILAMIN RELATED CYTOSKELETAL PROTEIN"/>
    <property type="match status" value="1"/>
</dbReference>
<comment type="caution">
    <text evidence="9">The sequence shown here is derived from an EMBL/GenBank/DDBJ whole genome shotgun (WGS) entry which is preliminary data.</text>
</comment>
<accession>J9E7G3</accession>
<feature type="non-terminal residue" evidence="9">
    <location>
        <position position="390"/>
    </location>
</feature>
<dbReference type="SUPFAM" id="SSF46966">
    <property type="entry name" value="Spectrin repeat"/>
    <property type="match status" value="3"/>
</dbReference>
<evidence type="ECO:0000313" key="9">
    <source>
        <dbReference type="EMBL" id="EJW78251.1"/>
    </source>
</evidence>
<dbReference type="GO" id="GO:0016328">
    <property type="term" value="C:lateral plasma membrane"/>
    <property type="evidence" value="ECO:0007669"/>
    <property type="project" value="UniProtKB-ARBA"/>
</dbReference>
<dbReference type="Pfam" id="PF00435">
    <property type="entry name" value="Spectrin"/>
    <property type="match status" value="3"/>
</dbReference>
<dbReference type="GO" id="GO:0005856">
    <property type="term" value="C:cytoskeleton"/>
    <property type="evidence" value="ECO:0007669"/>
    <property type="project" value="UniProtKB-SubCell"/>
</dbReference>
<dbReference type="AlphaFoldDB" id="J9E7G3"/>
<dbReference type="CDD" id="cd00176">
    <property type="entry name" value="SPEC"/>
    <property type="match status" value="2"/>
</dbReference>
<dbReference type="FunFam" id="1.20.58.60:FF:000020">
    <property type="entry name" value="Spectrin alpha chain, non-erythrocytic 1"/>
    <property type="match status" value="1"/>
</dbReference>
<sequence length="390" mass="45066">MTSLSTEAERLAQVHPDRADAITAKMNEAREQWAALKRKAQARKDGLDRSYNLHRFLADYRDLCSWINDMKAVISADELAKDVAGAEALLESHQEHRGEIDAREDSFMQTAEAGQKLLDEGIEQSNEVRDKLTHLAQEKASLLSLWEERRILYEQCMDLQLFYRDTEQAETWMTKQEAFLSNDDLGDNLDSVESLIKKHEDFEKSLAAQEEKISALDEFATKLIQGQHYAADDVGRRRASLLDRRKQLMKKGKAHRYRECIHPSYLDASERRYQLENSYRLQQFDRDCDEMVGWIKEKLKTAKDDSYLDPTNIRGKLQKHLNYEQELKANKNRLDDINLVGASLVKEKHYAASHVQDRLSEVNGMWDELVDATAKKGAKLKEAGDQQQFN</sequence>
<evidence type="ECO:0000256" key="4">
    <source>
        <dbReference type="ARBA" id="ARBA00022490"/>
    </source>
</evidence>
<dbReference type="GO" id="GO:0007026">
    <property type="term" value="P:negative regulation of microtubule depolymerization"/>
    <property type="evidence" value="ECO:0007669"/>
    <property type="project" value="UniProtKB-ARBA"/>
</dbReference>
<keyword evidence="8" id="KW-0206">Cytoskeleton</keyword>
<dbReference type="InterPro" id="IPR018159">
    <property type="entry name" value="Spectrin/alpha-actinin"/>
</dbReference>
<evidence type="ECO:0000256" key="7">
    <source>
        <dbReference type="ARBA" id="ARBA00023203"/>
    </source>
</evidence>
<gene>
    <name evidence="9" type="ORF">WUBG_10839</name>
</gene>
<keyword evidence="3" id="KW-0117">Actin capping</keyword>
<dbReference type="GO" id="GO:0045169">
    <property type="term" value="C:fusome"/>
    <property type="evidence" value="ECO:0007669"/>
    <property type="project" value="UniProtKB-ARBA"/>
</dbReference>
<comment type="similarity">
    <text evidence="2">Belongs to the spectrin family.</text>
</comment>
<dbReference type="SMART" id="SM00150">
    <property type="entry name" value="SPEC"/>
    <property type="match status" value="3"/>
</dbReference>
<reference evidence="10" key="1">
    <citation type="submission" date="2012-08" db="EMBL/GenBank/DDBJ databases">
        <title>The Genome Sequence of Wuchereria bancrofti.</title>
        <authorList>
            <person name="Nutman T.B."/>
            <person name="Fink D.L."/>
            <person name="Russ C."/>
            <person name="Young S."/>
            <person name="Zeng Q."/>
            <person name="Koehrsen M."/>
            <person name="Alvarado L."/>
            <person name="Berlin A."/>
            <person name="Chapman S.B."/>
            <person name="Chen Z."/>
            <person name="Freedman E."/>
            <person name="Gellesch M."/>
            <person name="Goldberg J."/>
            <person name="Griggs A."/>
            <person name="Gujja S."/>
            <person name="Heilman E.R."/>
            <person name="Heiman D."/>
            <person name="Hepburn T."/>
            <person name="Howarth C."/>
            <person name="Jen D."/>
            <person name="Larson L."/>
            <person name="Lewis B."/>
            <person name="Mehta T."/>
            <person name="Park D."/>
            <person name="Pearson M."/>
            <person name="Roberts A."/>
            <person name="Saif S."/>
            <person name="Shea T."/>
            <person name="Shenoy N."/>
            <person name="Sisk P."/>
            <person name="Stolte C."/>
            <person name="Sykes S."/>
            <person name="Walk T."/>
            <person name="White J."/>
            <person name="Yandava C."/>
            <person name="Haas B."/>
            <person name="Henn M.R."/>
            <person name="Nusbaum C."/>
            <person name="Birren B."/>
        </authorList>
    </citation>
    <scope>NUCLEOTIDE SEQUENCE [LARGE SCALE GENOMIC DNA]</scope>
    <source>
        <strain evidence="10">NA</strain>
    </source>
</reference>
<evidence type="ECO:0000256" key="6">
    <source>
        <dbReference type="ARBA" id="ARBA00022737"/>
    </source>
</evidence>
<dbReference type="FunFam" id="1.20.58.60:FF:000013">
    <property type="entry name" value="Spectrin alpha chain, non-erythrocytic 1"/>
    <property type="match status" value="1"/>
</dbReference>
<evidence type="ECO:0000256" key="2">
    <source>
        <dbReference type="ARBA" id="ARBA00006826"/>
    </source>
</evidence>
<dbReference type="GO" id="GO:0051693">
    <property type="term" value="P:actin filament capping"/>
    <property type="evidence" value="ECO:0007669"/>
    <property type="project" value="UniProtKB-KW"/>
</dbReference>
<evidence type="ECO:0000256" key="5">
    <source>
        <dbReference type="ARBA" id="ARBA00022553"/>
    </source>
</evidence>